<feature type="region of interest" description="Disordered" evidence="3">
    <location>
        <begin position="1"/>
        <end position="25"/>
    </location>
</feature>
<evidence type="ECO:0000313" key="5">
    <source>
        <dbReference type="Proteomes" id="UP000250235"/>
    </source>
</evidence>
<dbReference type="EMBL" id="KV020124">
    <property type="protein sequence ID" value="KZV15108.1"/>
    <property type="molecule type" value="Genomic_DNA"/>
</dbReference>
<evidence type="ECO:0000256" key="1">
    <source>
        <dbReference type="ARBA" id="ARBA00022604"/>
    </source>
</evidence>
<dbReference type="GO" id="GO:0040008">
    <property type="term" value="P:regulation of growth"/>
    <property type="evidence" value="ECO:0007669"/>
    <property type="project" value="InterPro"/>
</dbReference>
<keyword evidence="1" id="KW-0341">Growth regulation</keyword>
<name>A0A2Z7A0G9_9LAMI</name>
<accession>A0A2Z7A0G9</accession>
<dbReference type="OrthoDB" id="1729737at2759"/>
<sequence length="213" mass="23827">MKIFGLLRSKGGHHQPNQDSRTNDHMMRTQPCREEFNDWPDALLAIGTFGNNNLKGSDNINIQGSLSVHTSPDHPPEHIRPEDSAETDKELRRILNQHISTDSSFSGELEKHYVSLERYLENLLKADNVINKSRNSAQKRKFLASIKPRAQIMTGKETILGGSVLTPGLRYPIAGPGLANSRMDKILRAILNTRVCPHRSSPKAEPNEMPGYA</sequence>
<comment type="similarity">
    <text evidence="2">Belongs to the LAZY family.</text>
</comment>
<dbReference type="InterPro" id="IPR044683">
    <property type="entry name" value="LAZY"/>
</dbReference>
<proteinExistence type="inferred from homology"/>
<dbReference type="GO" id="GO:0009630">
    <property type="term" value="P:gravitropism"/>
    <property type="evidence" value="ECO:0007669"/>
    <property type="project" value="InterPro"/>
</dbReference>
<dbReference type="Proteomes" id="UP000250235">
    <property type="component" value="Unassembled WGS sequence"/>
</dbReference>
<organism evidence="4 5">
    <name type="scientific">Dorcoceras hygrometricum</name>
    <dbReference type="NCBI Taxonomy" id="472368"/>
    <lineage>
        <taxon>Eukaryota</taxon>
        <taxon>Viridiplantae</taxon>
        <taxon>Streptophyta</taxon>
        <taxon>Embryophyta</taxon>
        <taxon>Tracheophyta</taxon>
        <taxon>Spermatophyta</taxon>
        <taxon>Magnoliopsida</taxon>
        <taxon>eudicotyledons</taxon>
        <taxon>Gunneridae</taxon>
        <taxon>Pentapetalae</taxon>
        <taxon>asterids</taxon>
        <taxon>lamiids</taxon>
        <taxon>Lamiales</taxon>
        <taxon>Gesneriaceae</taxon>
        <taxon>Didymocarpoideae</taxon>
        <taxon>Trichosporeae</taxon>
        <taxon>Loxocarpinae</taxon>
        <taxon>Dorcoceras</taxon>
    </lineage>
</organism>
<protein>
    <submittedName>
        <fullName evidence="4">Uncharacterized protein</fullName>
    </submittedName>
</protein>
<gene>
    <name evidence="4" type="ORF">F511_37011</name>
</gene>
<dbReference type="PANTHER" id="PTHR34045">
    <property type="entry name" value="OS03G0406300 PROTEIN"/>
    <property type="match status" value="1"/>
</dbReference>
<evidence type="ECO:0000256" key="3">
    <source>
        <dbReference type="SAM" id="MobiDB-lite"/>
    </source>
</evidence>
<feature type="region of interest" description="Disordered" evidence="3">
    <location>
        <begin position="62"/>
        <end position="88"/>
    </location>
</feature>
<dbReference type="PANTHER" id="PTHR34045:SF3">
    <property type="entry name" value="PROTEIN LAZY 4"/>
    <property type="match status" value="1"/>
</dbReference>
<evidence type="ECO:0000313" key="4">
    <source>
        <dbReference type="EMBL" id="KZV15108.1"/>
    </source>
</evidence>
<keyword evidence="5" id="KW-1185">Reference proteome</keyword>
<evidence type="ECO:0000256" key="2">
    <source>
        <dbReference type="ARBA" id="ARBA00024198"/>
    </source>
</evidence>
<reference evidence="4 5" key="1">
    <citation type="journal article" date="2015" name="Proc. Natl. Acad. Sci. U.S.A.">
        <title>The resurrection genome of Boea hygrometrica: A blueprint for survival of dehydration.</title>
        <authorList>
            <person name="Xiao L."/>
            <person name="Yang G."/>
            <person name="Zhang L."/>
            <person name="Yang X."/>
            <person name="Zhao S."/>
            <person name="Ji Z."/>
            <person name="Zhou Q."/>
            <person name="Hu M."/>
            <person name="Wang Y."/>
            <person name="Chen M."/>
            <person name="Xu Y."/>
            <person name="Jin H."/>
            <person name="Xiao X."/>
            <person name="Hu G."/>
            <person name="Bao F."/>
            <person name="Hu Y."/>
            <person name="Wan P."/>
            <person name="Li L."/>
            <person name="Deng X."/>
            <person name="Kuang T."/>
            <person name="Xiang C."/>
            <person name="Zhu J.K."/>
            <person name="Oliver M.J."/>
            <person name="He Y."/>
        </authorList>
    </citation>
    <scope>NUCLEOTIDE SEQUENCE [LARGE SCALE GENOMIC DNA]</scope>
    <source>
        <strain evidence="5">cv. XS01</strain>
    </source>
</reference>
<dbReference type="AlphaFoldDB" id="A0A2Z7A0G9"/>
<feature type="compositionally biased region" description="Basic and acidic residues" evidence="3">
    <location>
        <begin position="71"/>
        <end position="88"/>
    </location>
</feature>